<dbReference type="GO" id="GO:0016491">
    <property type="term" value="F:oxidoreductase activity"/>
    <property type="evidence" value="ECO:0007669"/>
    <property type="project" value="UniProtKB-KW"/>
</dbReference>
<keyword evidence="4 11" id="KW-1133">Transmembrane helix</keyword>
<name>L7J1D7_PYRO1</name>
<feature type="region of interest" description="Disordered" evidence="10">
    <location>
        <begin position="1"/>
        <end position="34"/>
    </location>
</feature>
<feature type="transmembrane region" description="Helical" evidence="11">
    <location>
        <begin position="63"/>
        <end position="85"/>
    </location>
</feature>
<evidence type="ECO:0000256" key="4">
    <source>
        <dbReference type="ARBA" id="ARBA00022989"/>
    </source>
</evidence>
<evidence type="ECO:0000256" key="11">
    <source>
        <dbReference type="SAM" id="Phobius"/>
    </source>
</evidence>
<proteinExistence type="inferred from homology"/>
<dbReference type="AlphaFoldDB" id="L7J1D7"/>
<sequence>MSLKSIPNMSQRAYESLDQEDPLSGRTKADYSHDEKDVPYWPRFQNDGSLTPRTEKYRARLGSFARVANTVLLVVIAGLLAALLWRDGRSRASLQVGGDFGGAGPQFGTKITKWDADEAYVPKDPNEFFSKKTIDQWNTMMPALQPGVNRTLPEDYQSHYLHCIDYLRQAIMCAGDVAMEPHSPTDADDNGPGDGSWAGYHVCKDYSQVTNYIEVRFLHTVFDLAIDEHPLACKLPRATGEHASAHPGTSELIELLYPDDHRPTCLEDYVCTDEPQLRLYVVLFNDATIVSVTAPHASGDIMAHAGIVKGWVDMLHGRAQEVQRFDGFRTDPLAEMVKRADSSQVAEMLEGKILRGVRHAMYVIFYLWDMLFGPRMQHRTLFFPASTVVKMREQALDHLHQQGDEKPFVSNGDVLTAWLSKMAAAPMAARAPRKSLTILNALDLRGRLSSTLNPAAMYGQNLTMHCCAFVTLGEAATAPLGVVARAVRQSIVEQGAEKQLEAFTKTMWELGGDRPVATAVDAYLFAFSSWAKARFNHIMDFSPAIVSKGNRASGATADGQAPGKPVWVLSTTMGFTLLARYWLNITGEDLAGNYWATVVLPRPSIASIEEGMRRL</sequence>
<organism>
    <name type="scientific">Pyricularia oryzae (strain P131)</name>
    <name type="common">Rice blast fungus</name>
    <name type="synonym">Magnaporthe oryzae</name>
    <dbReference type="NCBI Taxonomy" id="1143193"/>
    <lineage>
        <taxon>Eukaryota</taxon>
        <taxon>Fungi</taxon>
        <taxon>Dikarya</taxon>
        <taxon>Ascomycota</taxon>
        <taxon>Pezizomycotina</taxon>
        <taxon>Sordariomycetes</taxon>
        <taxon>Sordariomycetidae</taxon>
        <taxon>Magnaporthales</taxon>
        <taxon>Pyriculariaceae</taxon>
        <taxon>Pyricularia</taxon>
    </lineage>
</organism>
<keyword evidence="5" id="KW-0560">Oxidoreductase</keyword>
<keyword evidence="6" id="KW-0843">Virulence</keyword>
<dbReference type="InterPro" id="IPR021765">
    <property type="entry name" value="UstYa-like"/>
</dbReference>
<dbReference type="PANTHER" id="PTHR33365:SF11">
    <property type="entry name" value="TAT PATHWAY SIGNAL SEQUENCE"/>
    <property type="match status" value="1"/>
</dbReference>
<dbReference type="PANTHER" id="PTHR33365">
    <property type="entry name" value="YALI0B05434P"/>
    <property type="match status" value="1"/>
</dbReference>
<keyword evidence="8" id="KW-0325">Glycoprotein</keyword>
<evidence type="ECO:0000256" key="1">
    <source>
        <dbReference type="ARBA" id="ARBA00004167"/>
    </source>
</evidence>
<comment type="subcellular location">
    <subcellularLocation>
        <location evidence="1">Membrane</location>
        <topology evidence="1">Single-pass membrane protein</topology>
    </subcellularLocation>
</comment>
<evidence type="ECO:0000313" key="12">
    <source>
        <dbReference type="EMBL" id="ELQ62026.1"/>
    </source>
</evidence>
<comment type="similarity">
    <text evidence="9">Belongs to the ustYa family.</text>
</comment>
<evidence type="ECO:0000256" key="10">
    <source>
        <dbReference type="SAM" id="MobiDB-lite"/>
    </source>
</evidence>
<feature type="compositionally biased region" description="Polar residues" evidence="10">
    <location>
        <begin position="1"/>
        <end position="13"/>
    </location>
</feature>
<dbReference type="Gene3D" id="3.30.559.10">
    <property type="entry name" value="Chloramphenicol acetyltransferase-like domain"/>
    <property type="match status" value="1"/>
</dbReference>
<dbReference type="GO" id="GO:0016020">
    <property type="term" value="C:membrane"/>
    <property type="evidence" value="ECO:0007669"/>
    <property type="project" value="UniProtKB-SubCell"/>
</dbReference>
<evidence type="ECO:0000256" key="2">
    <source>
        <dbReference type="ARBA" id="ARBA00004685"/>
    </source>
</evidence>
<gene>
    <name evidence="12" type="ORF">OOW_P131scaffold01128g16</name>
</gene>
<evidence type="ECO:0000256" key="7">
    <source>
        <dbReference type="ARBA" id="ARBA00023136"/>
    </source>
</evidence>
<dbReference type="InterPro" id="IPR023213">
    <property type="entry name" value="CAT-like_dom_sf"/>
</dbReference>
<dbReference type="GO" id="GO:0043386">
    <property type="term" value="P:mycotoxin biosynthetic process"/>
    <property type="evidence" value="ECO:0007669"/>
    <property type="project" value="InterPro"/>
</dbReference>
<comment type="pathway">
    <text evidence="2">Mycotoxin biosynthesis.</text>
</comment>
<keyword evidence="7 11" id="KW-0472">Membrane</keyword>
<reference evidence="12" key="1">
    <citation type="journal article" date="2012" name="PLoS Genet.">
        <title>Comparative analysis of the genomes of two field isolates of the rice blast fungus Magnaporthe oryzae.</title>
        <authorList>
            <person name="Xue M."/>
            <person name="Yang J."/>
            <person name="Li Z."/>
            <person name="Hu S."/>
            <person name="Yao N."/>
            <person name="Dean R.A."/>
            <person name="Zhao W."/>
            <person name="Shen M."/>
            <person name="Zhang H."/>
            <person name="Li C."/>
            <person name="Liu L."/>
            <person name="Cao L."/>
            <person name="Xu X."/>
            <person name="Xing Y."/>
            <person name="Hsiang T."/>
            <person name="Zhang Z."/>
            <person name="Xu J.R."/>
            <person name="Peng Y.L."/>
        </authorList>
    </citation>
    <scope>NUCLEOTIDE SEQUENCE [LARGE SCALE GENOMIC DNA]</scope>
    <source>
        <strain evidence="12">P131</strain>
    </source>
</reference>
<dbReference type="Pfam" id="PF11807">
    <property type="entry name" value="UstYa"/>
    <property type="match status" value="1"/>
</dbReference>
<keyword evidence="3 11" id="KW-0812">Transmembrane</keyword>
<evidence type="ECO:0000256" key="5">
    <source>
        <dbReference type="ARBA" id="ARBA00023002"/>
    </source>
</evidence>
<accession>L7J1D7</accession>
<protein>
    <submittedName>
        <fullName evidence="12">Uncharacterized protein</fullName>
    </submittedName>
</protein>
<evidence type="ECO:0000256" key="6">
    <source>
        <dbReference type="ARBA" id="ARBA00023026"/>
    </source>
</evidence>
<evidence type="ECO:0000256" key="3">
    <source>
        <dbReference type="ARBA" id="ARBA00022692"/>
    </source>
</evidence>
<evidence type="ECO:0000256" key="9">
    <source>
        <dbReference type="ARBA" id="ARBA00035112"/>
    </source>
</evidence>
<dbReference type="Pfam" id="PF02458">
    <property type="entry name" value="Transferase"/>
    <property type="match status" value="1"/>
</dbReference>
<evidence type="ECO:0000256" key="8">
    <source>
        <dbReference type="ARBA" id="ARBA00023180"/>
    </source>
</evidence>
<dbReference type="EMBL" id="JH794908">
    <property type="protein sequence ID" value="ELQ62026.1"/>
    <property type="molecule type" value="Genomic_DNA"/>
</dbReference>